<dbReference type="InterPro" id="IPR001844">
    <property type="entry name" value="Cpn60/GroEL"/>
</dbReference>
<dbReference type="NCBIfam" id="TIGR02348">
    <property type="entry name" value="GroEL"/>
    <property type="match status" value="1"/>
</dbReference>
<feature type="binding site" evidence="7">
    <location>
        <begin position="30"/>
        <end position="33"/>
    </location>
    <ligand>
        <name>ATP</name>
        <dbReference type="ChEBI" id="CHEBI:30616"/>
    </ligand>
</feature>
<dbReference type="RefSeq" id="WP_020808293.1">
    <property type="nucleotide sequence ID" value="NZ_JAAQPQ010000004.1"/>
</dbReference>
<dbReference type="InterPro" id="IPR018370">
    <property type="entry name" value="Chaperonin_Cpn60_CS"/>
</dbReference>
<proteinExistence type="inferred from homology"/>
<name>A0ABR6JC50_AGRRD</name>
<dbReference type="Gene3D" id="1.10.560.10">
    <property type="entry name" value="GroEL-like equatorial domain"/>
    <property type="match status" value="1"/>
</dbReference>
<accession>A0ABR6JC50</accession>
<evidence type="ECO:0000256" key="6">
    <source>
        <dbReference type="ARBA" id="ARBA00023235"/>
    </source>
</evidence>
<comment type="subunit">
    <text evidence="7 9">Forms a cylinder of 14 subunits composed of two heptameric rings stacked back-to-back. Interacts with the co-chaperonin GroES.</text>
</comment>
<keyword evidence="11" id="KW-1185">Reference proteome</keyword>
<evidence type="ECO:0000256" key="3">
    <source>
        <dbReference type="ARBA" id="ARBA00022741"/>
    </source>
</evidence>
<evidence type="ECO:0000256" key="2">
    <source>
        <dbReference type="ARBA" id="ARBA00022490"/>
    </source>
</evidence>
<dbReference type="SUPFAM" id="SSF48592">
    <property type="entry name" value="GroEL equatorial domain-like"/>
    <property type="match status" value="1"/>
</dbReference>
<evidence type="ECO:0000256" key="1">
    <source>
        <dbReference type="ARBA" id="ARBA00006607"/>
    </source>
</evidence>
<evidence type="ECO:0000313" key="10">
    <source>
        <dbReference type="EMBL" id="MBB4492523.1"/>
    </source>
</evidence>
<dbReference type="EMBL" id="JACIHP010000005">
    <property type="protein sequence ID" value="MBB4492523.1"/>
    <property type="molecule type" value="Genomic_DNA"/>
</dbReference>
<gene>
    <name evidence="7" type="primary">groEL</name>
    <name evidence="7" type="synonym">groL</name>
    <name evidence="10" type="ORF">GGE40_004368</name>
</gene>
<dbReference type="NCBIfam" id="NF009489">
    <property type="entry name" value="PRK12851.1"/>
    <property type="match status" value="1"/>
</dbReference>
<feature type="binding site" evidence="7">
    <location>
        <position position="415"/>
    </location>
    <ligand>
        <name>ATP</name>
        <dbReference type="ChEBI" id="CHEBI:30616"/>
    </ligand>
</feature>
<comment type="subcellular location">
    <subcellularLocation>
        <location evidence="7">Cytoplasm</location>
    </subcellularLocation>
</comment>
<keyword evidence="4 7" id="KW-0067">ATP-binding</keyword>
<dbReference type="EC" id="5.6.1.7" evidence="7"/>
<dbReference type="Gene3D" id="3.30.260.10">
    <property type="entry name" value="TCP-1-like chaperonin intermediate domain"/>
    <property type="match status" value="1"/>
</dbReference>
<dbReference type="InterPro" id="IPR027409">
    <property type="entry name" value="GroEL-like_apical_dom_sf"/>
</dbReference>
<reference evidence="10 11" key="1">
    <citation type="submission" date="2020-08" db="EMBL/GenBank/DDBJ databases">
        <title>Genomic Encyclopedia of Type Strains, Phase IV (KMG-V): Genome sequencing to study the core and pangenomes of soil and plant-associated prokaryotes.</title>
        <authorList>
            <person name="Whitman W."/>
        </authorList>
    </citation>
    <scope>NUCLEOTIDE SEQUENCE [LARGE SCALE GENOMIC DNA]</scope>
    <source>
        <strain evidence="10 11">SEMIA 461</strain>
    </source>
</reference>
<keyword evidence="5 7" id="KW-0143">Chaperone</keyword>
<feature type="binding site" evidence="7">
    <location>
        <position position="51"/>
    </location>
    <ligand>
        <name>ATP</name>
        <dbReference type="ChEBI" id="CHEBI:30616"/>
    </ligand>
</feature>
<protein>
    <recommendedName>
        <fullName evidence="7">Chaperonin GroEL</fullName>
        <ecNumber evidence="7">5.6.1.7</ecNumber>
    </recommendedName>
    <alternativeName>
        <fullName evidence="7">60 kDa chaperonin</fullName>
    </alternativeName>
    <alternativeName>
        <fullName evidence="7">Chaperonin-60</fullName>
        <shortName evidence="7">Cpn60</shortName>
    </alternativeName>
</protein>
<dbReference type="PROSITE" id="PS00296">
    <property type="entry name" value="CHAPERONINS_CPN60"/>
    <property type="match status" value="1"/>
</dbReference>
<sequence>MAAKEVKFNTDARERMLRGVDVLANAVKVTLGPKGRNVVIDKSFGAPRITKDGVSVAKEIELEDKFENMGAQMLREVASKTNDLAGDGTTTATVLAQAIVKEGAKAVASGMNPMDLKRGIDIAVDAVVKELKANARKITSNSEIAQVGTISANGDEEIGKYLAEAMEKVGNEGVITVEEAKTAETELEVVEGMQFDRGYLSPYFITNQDKMRVELEEPYILIHEKKLSNLQAMLPVLEAVVKSGKPLLIIAEDVEGEALATLVVNKLRGGLKIAAVKAPGFGDRRKAMLEDIAILTGGTVISEDVGIKLENVTLEMLGRAKKVAIEKENTTIIDGVGSKSEIDSRVAQIRAQIEETTSDYDRDKLQERLAKLAGGVAVIRVGGSTEVEVKEKKDRVDDALHATRAAVEEGILPGGGVALLRAVKALDGLPTANDDQRVGIDIVRRAIEAPVRQIAENAGAEGSIVVGKLREKTDLSFGWNAQTGEYGDLYAQGVIDPAKVVRTALQDAASVAGLLVTTEAMIAEKPKKDAAPALPAGPGMDF</sequence>
<evidence type="ECO:0000256" key="7">
    <source>
        <dbReference type="HAMAP-Rule" id="MF_00600"/>
    </source>
</evidence>
<feature type="binding site" evidence="7">
    <location>
        <position position="496"/>
    </location>
    <ligand>
        <name>ATP</name>
        <dbReference type="ChEBI" id="CHEBI:30616"/>
    </ligand>
</feature>
<dbReference type="InterPro" id="IPR002423">
    <property type="entry name" value="Cpn60/GroEL/TCP-1"/>
</dbReference>
<dbReference type="Gene3D" id="3.50.7.10">
    <property type="entry name" value="GroEL"/>
    <property type="match status" value="1"/>
</dbReference>
<dbReference type="PRINTS" id="PR00298">
    <property type="entry name" value="CHAPERONIN60"/>
</dbReference>
<comment type="caution">
    <text evidence="7">Lacks conserved residue(s) required for the propagation of feature annotation.</text>
</comment>
<keyword evidence="6 7" id="KW-0413">Isomerase</keyword>
<dbReference type="InterPro" id="IPR027410">
    <property type="entry name" value="TCP-1-like_intermed_sf"/>
</dbReference>
<dbReference type="NCBIfam" id="NF009487">
    <property type="entry name" value="PRK12849.1"/>
    <property type="match status" value="1"/>
</dbReference>
<dbReference type="CDD" id="cd03344">
    <property type="entry name" value="GroEL"/>
    <property type="match status" value="1"/>
</dbReference>
<dbReference type="Proteomes" id="UP000534590">
    <property type="component" value="Unassembled WGS sequence"/>
</dbReference>
<evidence type="ECO:0000256" key="5">
    <source>
        <dbReference type="ARBA" id="ARBA00023186"/>
    </source>
</evidence>
<evidence type="ECO:0000256" key="8">
    <source>
        <dbReference type="RuleBase" id="RU000418"/>
    </source>
</evidence>
<comment type="function">
    <text evidence="7 9">Together with its co-chaperonin GroES, plays an essential role in assisting protein folding. The GroEL-GroES system forms a nano-cage that allows encapsulation of the non-native substrate proteins and provides a physical environment optimized to promote and accelerate protein folding.</text>
</comment>
<dbReference type="SUPFAM" id="SSF52029">
    <property type="entry name" value="GroEL apical domain-like"/>
    <property type="match status" value="1"/>
</dbReference>
<feature type="binding site" evidence="7">
    <location>
        <begin position="87"/>
        <end position="91"/>
    </location>
    <ligand>
        <name>ATP</name>
        <dbReference type="ChEBI" id="CHEBI:30616"/>
    </ligand>
</feature>
<dbReference type="InterPro" id="IPR027413">
    <property type="entry name" value="GROEL-like_equatorial_sf"/>
</dbReference>
<evidence type="ECO:0000256" key="4">
    <source>
        <dbReference type="ARBA" id="ARBA00022840"/>
    </source>
</evidence>
<dbReference type="PANTHER" id="PTHR45633">
    <property type="entry name" value="60 KDA HEAT SHOCK PROTEIN, MITOCHONDRIAL"/>
    <property type="match status" value="1"/>
</dbReference>
<dbReference type="GeneID" id="92925469"/>
<dbReference type="NCBIfam" id="NF000592">
    <property type="entry name" value="PRK00013.1"/>
    <property type="match status" value="1"/>
</dbReference>
<comment type="caution">
    <text evidence="10">The sequence shown here is derived from an EMBL/GenBank/DDBJ whole genome shotgun (WGS) entry which is preliminary data.</text>
</comment>
<comment type="similarity">
    <text evidence="1 7 8">Belongs to the chaperonin (HSP60) family.</text>
</comment>
<dbReference type="Pfam" id="PF00118">
    <property type="entry name" value="Cpn60_TCP1"/>
    <property type="match status" value="1"/>
</dbReference>
<dbReference type="SUPFAM" id="SSF54849">
    <property type="entry name" value="GroEL-intermediate domain like"/>
    <property type="match status" value="1"/>
</dbReference>
<evidence type="ECO:0000256" key="9">
    <source>
        <dbReference type="RuleBase" id="RU000419"/>
    </source>
</evidence>
<keyword evidence="2 7" id="KW-0963">Cytoplasm</keyword>
<keyword evidence="3 7" id="KW-0547">Nucleotide-binding</keyword>
<dbReference type="HAMAP" id="MF_00600">
    <property type="entry name" value="CH60"/>
    <property type="match status" value="1"/>
</dbReference>
<evidence type="ECO:0000313" key="11">
    <source>
        <dbReference type="Proteomes" id="UP000534590"/>
    </source>
</evidence>
<dbReference type="NCBIfam" id="NF009488">
    <property type="entry name" value="PRK12850.1"/>
    <property type="match status" value="1"/>
</dbReference>
<organism evidence="10 11">
    <name type="scientific">Agrobacterium radiobacter</name>
    <dbReference type="NCBI Taxonomy" id="362"/>
    <lineage>
        <taxon>Bacteria</taxon>
        <taxon>Pseudomonadati</taxon>
        <taxon>Pseudomonadota</taxon>
        <taxon>Alphaproteobacteria</taxon>
        <taxon>Hyphomicrobiales</taxon>
        <taxon>Rhizobiaceae</taxon>
        <taxon>Rhizobium/Agrobacterium group</taxon>
        <taxon>Agrobacterium</taxon>
        <taxon>Agrobacterium tumefaciens complex</taxon>
    </lineage>
</organism>